<dbReference type="PANTHER" id="PTHR15032:SF4">
    <property type="entry name" value="N-ACYL-PHOSPHATIDYLETHANOLAMINE-HYDROLYZING PHOSPHOLIPASE D"/>
    <property type="match status" value="1"/>
</dbReference>
<dbReference type="OrthoDB" id="9805728at2"/>
<evidence type="ECO:0000259" key="1">
    <source>
        <dbReference type="Pfam" id="PF12706"/>
    </source>
</evidence>
<protein>
    <submittedName>
        <fullName evidence="2">Hydrolase</fullName>
    </submittedName>
</protein>
<name>A0A3E0TMR5_9GAMM</name>
<dbReference type="PANTHER" id="PTHR15032">
    <property type="entry name" value="N-ACYL-PHOSPHATIDYLETHANOLAMINE-HYDROLYZING PHOSPHOLIPASE D"/>
    <property type="match status" value="1"/>
</dbReference>
<sequence>MAKFENTEFEYIVDSKTIATFLKKHFGGKRSAAMPSVALPVTKFSFDEVLAAPDNTGVKLGHSSLLLKVNGQVILVDPVFSERASPVQWAGPKRFHESPIELADIPYVDIVLISHNHYDHLDKDSIAQLKNKTKQFITTLKVGDQLIKWGVDASKIVELDWWQSFTYQGIEFIAAPTQHFSGRSLFDRDQSLWASFVIRAPETNVFFSGDSGYFSGFKEIGEKYGPFDLTFVETGAYNEAWQGVHMIPEESLQTHLDLQGKVMMPIHNATFDLALHDWDEPLERIAKLAEENSVELSTPVFGEFFALIYFKANATDSDTDSATDNVISSERWWRSLK</sequence>
<comment type="caution">
    <text evidence="2">The sequence shown here is derived from an EMBL/GenBank/DDBJ whole genome shotgun (WGS) entry which is preliminary data.</text>
</comment>
<dbReference type="Pfam" id="PF12706">
    <property type="entry name" value="Lactamase_B_2"/>
    <property type="match status" value="1"/>
</dbReference>
<dbReference type="EMBL" id="QUOU01000001">
    <property type="protein sequence ID" value="REL25859.1"/>
    <property type="molecule type" value="Genomic_DNA"/>
</dbReference>
<dbReference type="RefSeq" id="WP_116006985.1">
    <property type="nucleotide sequence ID" value="NZ_QUOU01000001.1"/>
</dbReference>
<evidence type="ECO:0000313" key="2">
    <source>
        <dbReference type="EMBL" id="REL25859.1"/>
    </source>
</evidence>
<proteinExistence type="predicted"/>
<dbReference type="Gene3D" id="3.60.15.10">
    <property type="entry name" value="Ribonuclease Z/Hydroxyacylglutathione hydrolase-like"/>
    <property type="match status" value="1"/>
</dbReference>
<keyword evidence="2" id="KW-0378">Hydrolase</keyword>
<dbReference type="GO" id="GO:0016787">
    <property type="term" value="F:hydrolase activity"/>
    <property type="evidence" value="ECO:0007669"/>
    <property type="project" value="UniProtKB-KW"/>
</dbReference>
<gene>
    <name evidence="2" type="ORF">DXX93_04300</name>
</gene>
<dbReference type="AlphaFoldDB" id="A0A3E0TMR5"/>
<accession>A0A3E0TMR5</accession>
<dbReference type="Proteomes" id="UP000256478">
    <property type="component" value="Unassembled WGS sequence"/>
</dbReference>
<dbReference type="InterPro" id="IPR036866">
    <property type="entry name" value="RibonucZ/Hydroxyglut_hydro"/>
</dbReference>
<organism evidence="2 3">
    <name type="scientific">Thalassotalea euphylliae</name>
    <dbReference type="NCBI Taxonomy" id="1655234"/>
    <lineage>
        <taxon>Bacteria</taxon>
        <taxon>Pseudomonadati</taxon>
        <taxon>Pseudomonadota</taxon>
        <taxon>Gammaproteobacteria</taxon>
        <taxon>Alteromonadales</taxon>
        <taxon>Colwelliaceae</taxon>
        <taxon>Thalassotalea</taxon>
    </lineage>
</organism>
<dbReference type="GO" id="GO:0005737">
    <property type="term" value="C:cytoplasm"/>
    <property type="evidence" value="ECO:0007669"/>
    <property type="project" value="TreeGrafter"/>
</dbReference>
<evidence type="ECO:0000313" key="3">
    <source>
        <dbReference type="Proteomes" id="UP000256478"/>
    </source>
</evidence>
<feature type="domain" description="Metallo-beta-lactamase" evidence="1">
    <location>
        <begin position="74"/>
        <end position="267"/>
    </location>
</feature>
<dbReference type="SUPFAM" id="SSF56281">
    <property type="entry name" value="Metallo-hydrolase/oxidoreductase"/>
    <property type="match status" value="1"/>
</dbReference>
<reference evidence="2 3" key="1">
    <citation type="submission" date="2018-08" db="EMBL/GenBank/DDBJ databases">
        <title>Thalassotalea euphylliae genome.</title>
        <authorList>
            <person name="Summers S."/>
            <person name="Rice S.A."/>
            <person name="Freckelton M.L."/>
            <person name="Nedved B.T."/>
            <person name="Hadfield M.G."/>
        </authorList>
    </citation>
    <scope>NUCLEOTIDE SEQUENCE [LARGE SCALE GENOMIC DNA]</scope>
    <source>
        <strain evidence="2 3">H1</strain>
    </source>
</reference>
<dbReference type="InterPro" id="IPR001279">
    <property type="entry name" value="Metallo-B-lactamas"/>
</dbReference>